<evidence type="ECO:0000256" key="3">
    <source>
        <dbReference type="ARBA" id="ARBA00022630"/>
    </source>
</evidence>
<dbReference type="InterPro" id="IPR033878">
    <property type="entry name" value="NfsB-like"/>
</dbReference>
<evidence type="ECO:0000256" key="6">
    <source>
        <dbReference type="ARBA" id="ARBA00023002"/>
    </source>
</evidence>
<evidence type="ECO:0000313" key="9">
    <source>
        <dbReference type="EMBL" id="MBS6940941.1"/>
    </source>
</evidence>
<keyword evidence="5" id="KW-0521">NADP</keyword>
<keyword evidence="6" id="KW-0560">Oxidoreductase</keyword>
<dbReference type="SUPFAM" id="SSF55469">
    <property type="entry name" value="FMN-dependent nitroreductase-like"/>
    <property type="match status" value="1"/>
</dbReference>
<accession>A0A943V0G7</accession>
<dbReference type="InterPro" id="IPR000415">
    <property type="entry name" value="Nitroreductase-like"/>
</dbReference>
<dbReference type="PANTHER" id="PTHR23026:SF125">
    <property type="entry name" value="OXYGEN-INSENSITIVE NAD(P)H NITROREDUCTASE"/>
    <property type="match status" value="1"/>
</dbReference>
<comment type="similarity">
    <text evidence="2">Belongs to the nitroreductase family.</text>
</comment>
<keyword evidence="7" id="KW-0520">NAD</keyword>
<evidence type="ECO:0000256" key="2">
    <source>
        <dbReference type="ARBA" id="ARBA00007118"/>
    </source>
</evidence>
<evidence type="ECO:0000259" key="8">
    <source>
        <dbReference type="Pfam" id="PF00881"/>
    </source>
</evidence>
<comment type="cofactor">
    <cofactor evidence="1">
        <name>FMN</name>
        <dbReference type="ChEBI" id="CHEBI:58210"/>
    </cofactor>
</comment>
<reference evidence="9" key="1">
    <citation type="submission" date="2021-02" db="EMBL/GenBank/DDBJ databases">
        <title>Infant gut strain persistence is associated with maternal origin, phylogeny, and functional potential including surface adhesion and iron acquisition.</title>
        <authorList>
            <person name="Lou Y.C."/>
        </authorList>
    </citation>
    <scope>NUCLEOTIDE SEQUENCE</scope>
    <source>
        <strain evidence="9">L2_039_000G1_dasL2_039_000G1_concoct_11</strain>
    </source>
</reference>
<dbReference type="Proteomes" id="UP000727506">
    <property type="component" value="Unassembled WGS sequence"/>
</dbReference>
<name>A0A943V0G7_9ACTN</name>
<protein>
    <submittedName>
        <fullName evidence="9">NAD(P)H-dependent oxidoreductase</fullName>
    </submittedName>
</protein>
<organism evidence="9 10">
    <name type="scientific">Slackia piriformis</name>
    <dbReference type="NCBI Taxonomy" id="626934"/>
    <lineage>
        <taxon>Bacteria</taxon>
        <taxon>Bacillati</taxon>
        <taxon>Actinomycetota</taxon>
        <taxon>Coriobacteriia</taxon>
        <taxon>Eggerthellales</taxon>
        <taxon>Eggerthellaceae</taxon>
        <taxon>Slackia</taxon>
    </lineage>
</organism>
<dbReference type="GO" id="GO:0046857">
    <property type="term" value="F:oxidoreductase activity, acting on other nitrogenous compounds as donors, with NAD or NADP as acceptor"/>
    <property type="evidence" value="ECO:0007669"/>
    <property type="project" value="TreeGrafter"/>
</dbReference>
<dbReference type="EMBL" id="JAGZSV010000088">
    <property type="protein sequence ID" value="MBS6940941.1"/>
    <property type="molecule type" value="Genomic_DNA"/>
</dbReference>
<dbReference type="Pfam" id="PF00881">
    <property type="entry name" value="Nitroreductase"/>
    <property type="match status" value="1"/>
</dbReference>
<evidence type="ECO:0000256" key="7">
    <source>
        <dbReference type="ARBA" id="ARBA00023027"/>
    </source>
</evidence>
<keyword evidence="3" id="KW-0285">Flavoprotein</keyword>
<dbReference type="CDD" id="cd02149">
    <property type="entry name" value="NfsB-like"/>
    <property type="match status" value="1"/>
</dbReference>
<evidence type="ECO:0000313" key="10">
    <source>
        <dbReference type="Proteomes" id="UP000727506"/>
    </source>
</evidence>
<evidence type="ECO:0000256" key="4">
    <source>
        <dbReference type="ARBA" id="ARBA00022643"/>
    </source>
</evidence>
<feature type="domain" description="Nitroreductase" evidence="8">
    <location>
        <begin position="17"/>
        <end position="180"/>
    </location>
</feature>
<dbReference type="GO" id="GO:0046256">
    <property type="term" value="P:2,4,6-trinitrotoluene catabolic process"/>
    <property type="evidence" value="ECO:0007669"/>
    <property type="project" value="TreeGrafter"/>
</dbReference>
<proteinExistence type="inferred from homology"/>
<dbReference type="GO" id="GO:0005829">
    <property type="term" value="C:cytosol"/>
    <property type="evidence" value="ECO:0007669"/>
    <property type="project" value="TreeGrafter"/>
</dbReference>
<keyword evidence="4" id="KW-0288">FMN</keyword>
<dbReference type="InterPro" id="IPR050627">
    <property type="entry name" value="Nitroreductase/BluB"/>
</dbReference>
<dbReference type="AlphaFoldDB" id="A0A943V0G7"/>
<dbReference type="Gene3D" id="3.40.109.10">
    <property type="entry name" value="NADH Oxidase"/>
    <property type="match status" value="1"/>
</dbReference>
<dbReference type="InterPro" id="IPR029479">
    <property type="entry name" value="Nitroreductase"/>
</dbReference>
<sequence length="223" mass="25478">MTAMSPLNENLETMFATRFTCKRYDPDRLVSDEDMHTICEAARLSPSSFGFEPWRFLVIGKTSSLTEPLRERAWGMKRNAPYTVVILARKHMEADSTHVAHMMADVQQLSPEDEQARKEAFAAFQKRDIGIADDPRLMFEWSCRQCYIALANMLTTCALLRIDATPVEGLNYDEVNAFLAEQGLMDPEEFGVAVMIQVGYHDPSHRMTPKTRQEPSEVFTFLE</sequence>
<evidence type="ECO:0000256" key="5">
    <source>
        <dbReference type="ARBA" id="ARBA00022857"/>
    </source>
</evidence>
<gene>
    <name evidence="9" type="ORF">KH142_05590</name>
</gene>
<comment type="caution">
    <text evidence="9">The sequence shown here is derived from an EMBL/GenBank/DDBJ whole genome shotgun (WGS) entry which is preliminary data.</text>
</comment>
<evidence type="ECO:0000256" key="1">
    <source>
        <dbReference type="ARBA" id="ARBA00001917"/>
    </source>
</evidence>
<dbReference type="PANTHER" id="PTHR23026">
    <property type="entry name" value="NADPH NITROREDUCTASE"/>
    <property type="match status" value="1"/>
</dbReference>